<evidence type="ECO:0000259" key="12">
    <source>
        <dbReference type="PROSITE" id="PS50024"/>
    </source>
</evidence>
<keyword evidence="3" id="KW-0245">EGF-like domain</keyword>
<keyword evidence="5" id="KW-0677">Repeat</keyword>
<evidence type="ECO:0000256" key="11">
    <source>
        <dbReference type="SAM" id="SignalP"/>
    </source>
</evidence>
<keyword evidence="7" id="KW-1015">Disulfide bond</keyword>
<evidence type="ECO:0000256" key="1">
    <source>
        <dbReference type="ARBA" id="ARBA00004236"/>
    </source>
</evidence>
<dbReference type="OMA" id="LICYITV"/>
<evidence type="ECO:0000256" key="10">
    <source>
        <dbReference type="SAM" id="Phobius"/>
    </source>
</evidence>
<organism evidence="13 14">
    <name type="scientific">Salarias fasciatus</name>
    <name type="common">Jewelled blenny</name>
    <name type="synonym">Blennius fasciatus</name>
    <dbReference type="NCBI Taxonomy" id="181472"/>
    <lineage>
        <taxon>Eukaryota</taxon>
        <taxon>Metazoa</taxon>
        <taxon>Chordata</taxon>
        <taxon>Craniata</taxon>
        <taxon>Vertebrata</taxon>
        <taxon>Euteleostomi</taxon>
        <taxon>Actinopterygii</taxon>
        <taxon>Neopterygii</taxon>
        <taxon>Teleostei</taxon>
        <taxon>Neoteleostei</taxon>
        <taxon>Acanthomorphata</taxon>
        <taxon>Ovalentaria</taxon>
        <taxon>Blenniimorphae</taxon>
        <taxon>Blenniiformes</taxon>
        <taxon>Blennioidei</taxon>
        <taxon>Blenniidae</taxon>
        <taxon>Salariinae</taxon>
        <taxon>Salarias</taxon>
    </lineage>
</organism>
<evidence type="ECO:0000256" key="6">
    <source>
        <dbReference type="ARBA" id="ARBA00023136"/>
    </source>
</evidence>
<evidence type="ECO:0000313" key="13">
    <source>
        <dbReference type="Ensembl" id="ENSSFAP00005024212.1"/>
    </source>
</evidence>
<keyword evidence="4 11" id="KW-0732">Signal</keyword>
<feature type="chain" id="PRO_5025425662" evidence="11">
    <location>
        <begin position="18"/>
        <end position="636"/>
    </location>
</feature>
<name>A0A672H559_SALFA</name>
<evidence type="ECO:0000256" key="5">
    <source>
        <dbReference type="ARBA" id="ARBA00022737"/>
    </source>
</evidence>
<feature type="compositionally biased region" description="Polar residues" evidence="9">
    <location>
        <begin position="262"/>
        <end position="280"/>
    </location>
</feature>
<reference evidence="13" key="2">
    <citation type="submission" date="2025-08" db="UniProtKB">
        <authorList>
            <consortium name="Ensembl"/>
        </authorList>
    </citation>
    <scope>IDENTIFICATION</scope>
</reference>
<keyword evidence="8" id="KW-0325">Glycoprotein</keyword>
<evidence type="ECO:0000256" key="8">
    <source>
        <dbReference type="ARBA" id="ARBA00023180"/>
    </source>
</evidence>
<evidence type="ECO:0000313" key="14">
    <source>
        <dbReference type="Proteomes" id="UP000472267"/>
    </source>
</evidence>
<keyword evidence="6 10" id="KW-0472">Membrane</keyword>
<evidence type="ECO:0000256" key="9">
    <source>
        <dbReference type="SAM" id="MobiDB-lite"/>
    </source>
</evidence>
<evidence type="ECO:0000256" key="3">
    <source>
        <dbReference type="ARBA" id="ARBA00022536"/>
    </source>
</evidence>
<feature type="region of interest" description="Disordered" evidence="9">
    <location>
        <begin position="30"/>
        <end position="280"/>
    </location>
</feature>
<reference evidence="13" key="3">
    <citation type="submission" date="2025-09" db="UniProtKB">
        <authorList>
            <consortium name="Ensembl"/>
        </authorList>
    </citation>
    <scope>IDENTIFICATION</scope>
</reference>
<dbReference type="Gene3D" id="3.30.70.960">
    <property type="entry name" value="SEA domain"/>
    <property type="match status" value="1"/>
</dbReference>
<dbReference type="AlphaFoldDB" id="A0A672H559"/>
<feature type="compositionally biased region" description="Polar residues" evidence="9">
    <location>
        <begin position="552"/>
        <end position="583"/>
    </location>
</feature>
<protein>
    <submittedName>
        <fullName evidence="13">Flocculation protein FLO11-like</fullName>
    </submittedName>
</protein>
<dbReference type="PANTHER" id="PTHR24037">
    <property type="entry name" value="HEART DEVELOPMENT PROTEIN WITH EGF-LIKE DOMAINS 1"/>
    <property type="match status" value="1"/>
</dbReference>
<keyword evidence="2" id="KW-1003">Cell membrane</keyword>
<reference evidence="13" key="1">
    <citation type="submission" date="2019-06" db="EMBL/GenBank/DDBJ databases">
        <authorList>
            <consortium name="Wellcome Sanger Institute Data Sharing"/>
        </authorList>
    </citation>
    <scope>NUCLEOTIDE SEQUENCE [LARGE SCALE GENOMIC DNA]</scope>
</reference>
<sequence>MLLSHLPVLVLLGAVAAELNTTDGTGLLPTALMNSSSPDDGWTNTSDAPTSTPSATAVPPATSSVTIGSTHSAEPGTTAEPVSPGSQTENSTAGAATSAGTSHPATASQSTEATAAPTAGNDTTVMTDTTQPTSSAPTAATQSTNVTTPPGVTTENFTSPNSSSATPQTPALPSTVSTIATPTAGPPPSTPASSSLPPSSSPGSSTVPSTGNTTTLIPSTTSANAATSGATGHGATTDGSTTASSFSPPSPDTAVTMPRPTEASTSSFSPTAEPPFTTSSPSLVCPWAPCPSQSTCLNSTCQCLSGSILQDGQCLPGRVFPLQLRVPKLEFQSEMSNRSSRIFQNTSAVILAELRKVLRDQPGYVGSDIVQLQPGSVVATVNNVFQNTSVSEDDVDRLFQKAIDDSVDLFSGATVTVTNLCESAVSPCDVSTTTCTSPNGVASCSCKEGYIVDVYSTSSCKACPSGQQAVGTSCQPCSFGYAGFNCNDSSLLAVVVLSCVLGGILLILVLALLAYCCWRLCSKNKSDYGSSPYSSDDLNQPWPTGVTPIPRASTNWSSTPSIELTEGGSTNTLVDKKPQSNGLGSRLKEQKWKKSASYDLNPEAMKTFKGKNTSRYSYLVQGHENPYFLPGDEKKD</sequence>
<feature type="compositionally biased region" description="Polar residues" evidence="9">
    <location>
        <begin position="145"/>
        <end position="176"/>
    </location>
</feature>
<evidence type="ECO:0000256" key="7">
    <source>
        <dbReference type="ARBA" id="ARBA00023157"/>
    </source>
</evidence>
<feature type="signal peptide" evidence="11">
    <location>
        <begin position="1"/>
        <end position="17"/>
    </location>
</feature>
<feature type="compositionally biased region" description="Low complexity" evidence="9">
    <location>
        <begin position="48"/>
        <end position="66"/>
    </location>
</feature>
<dbReference type="PROSITE" id="PS50024">
    <property type="entry name" value="SEA"/>
    <property type="match status" value="1"/>
</dbReference>
<evidence type="ECO:0000256" key="4">
    <source>
        <dbReference type="ARBA" id="ARBA00022729"/>
    </source>
</evidence>
<dbReference type="Ensembl" id="ENSSFAT00005025186.1">
    <property type="protein sequence ID" value="ENSSFAP00005024212.1"/>
    <property type="gene ID" value="ENSSFAG00005012478.1"/>
</dbReference>
<comment type="subcellular location">
    <subcellularLocation>
        <location evidence="1">Cell membrane</location>
    </subcellularLocation>
</comment>
<feature type="compositionally biased region" description="Low complexity" evidence="9">
    <location>
        <begin position="527"/>
        <end position="537"/>
    </location>
</feature>
<evidence type="ECO:0000256" key="2">
    <source>
        <dbReference type="ARBA" id="ARBA00022475"/>
    </source>
</evidence>
<proteinExistence type="predicted"/>
<dbReference type="InterPro" id="IPR000082">
    <property type="entry name" value="SEA_dom"/>
</dbReference>
<dbReference type="Pfam" id="PF01390">
    <property type="entry name" value="SEA"/>
    <property type="match status" value="1"/>
</dbReference>
<keyword evidence="14" id="KW-1185">Reference proteome</keyword>
<dbReference type="SUPFAM" id="SSF82671">
    <property type="entry name" value="SEA domain"/>
    <property type="match status" value="1"/>
</dbReference>
<gene>
    <name evidence="13" type="primary">si:ch211-198m17.1</name>
</gene>
<feature type="domain" description="SEA" evidence="12">
    <location>
        <begin position="316"/>
        <end position="427"/>
    </location>
</feature>
<dbReference type="SUPFAM" id="SSF57184">
    <property type="entry name" value="Growth factor receptor domain"/>
    <property type="match status" value="1"/>
</dbReference>
<keyword evidence="10" id="KW-1133">Transmembrane helix</keyword>
<accession>A0A672H559</accession>
<dbReference type="InterPro" id="IPR036364">
    <property type="entry name" value="SEA_dom_sf"/>
</dbReference>
<feature type="region of interest" description="Disordered" evidence="9">
    <location>
        <begin position="527"/>
        <end position="595"/>
    </location>
</feature>
<keyword evidence="10" id="KW-0812">Transmembrane</keyword>
<dbReference type="PANTHER" id="PTHR24037:SF7">
    <property type="entry name" value="FLOCCULATION PROTEIN FLO11 ISOFORM X1-RELATED"/>
    <property type="match status" value="1"/>
</dbReference>
<feature type="transmembrane region" description="Helical" evidence="10">
    <location>
        <begin position="491"/>
        <end position="518"/>
    </location>
</feature>
<feature type="compositionally biased region" description="Low complexity" evidence="9">
    <location>
        <begin position="191"/>
        <end position="247"/>
    </location>
</feature>
<feature type="compositionally biased region" description="Low complexity" evidence="9">
    <location>
        <begin position="91"/>
        <end position="144"/>
    </location>
</feature>
<dbReference type="GO" id="GO:0005886">
    <property type="term" value="C:plasma membrane"/>
    <property type="evidence" value="ECO:0007669"/>
    <property type="project" value="UniProtKB-SubCell"/>
</dbReference>
<dbReference type="InterPro" id="IPR009030">
    <property type="entry name" value="Growth_fac_rcpt_cys_sf"/>
</dbReference>
<feature type="compositionally biased region" description="Polar residues" evidence="9">
    <location>
        <begin position="32"/>
        <end position="47"/>
    </location>
</feature>
<dbReference type="Proteomes" id="UP000472267">
    <property type="component" value="Chromosome 4"/>
</dbReference>
<dbReference type="InParanoid" id="A0A672H559"/>